<dbReference type="EMBL" id="NUSQ01000212">
    <property type="protein sequence ID" value="PHD58133.1"/>
    <property type="molecule type" value="Genomic_DNA"/>
</dbReference>
<sequence>MSLYDQLPDDLLAGFFMGINKNIQTGILSEAMYHEVALIQIAAQKRNLSESDLKDIYEKRVEPQLK</sequence>
<dbReference type="RefSeq" id="WP_100064194.1">
    <property type="nucleotide sequence ID" value="NZ_NVHI01000181.1"/>
</dbReference>
<evidence type="ECO:0000313" key="2">
    <source>
        <dbReference type="Proteomes" id="UP000225997"/>
    </source>
</evidence>
<dbReference type="Proteomes" id="UP000225997">
    <property type="component" value="Unassembled WGS sequence"/>
</dbReference>
<comment type="caution">
    <text evidence="1">The sequence shown here is derived from an EMBL/GenBank/DDBJ whole genome shotgun (WGS) entry which is preliminary data.</text>
</comment>
<accession>A0A2C4Q0X0</accession>
<protein>
    <submittedName>
        <fullName evidence="1">Uncharacterized protein</fullName>
    </submittedName>
</protein>
<gene>
    <name evidence="1" type="ORF">COF40_28990</name>
</gene>
<evidence type="ECO:0000313" key="1">
    <source>
        <dbReference type="EMBL" id="PHD58133.1"/>
    </source>
</evidence>
<reference evidence="1 2" key="1">
    <citation type="submission" date="2017-09" db="EMBL/GenBank/DDBJ databases">
        <title>Large-scale bioinformatics analysis of Bacillus genomes uncovers conserved roles of natural products in bacterial physiology.</title>
        <authorList>
            <consortium name="Agbiome Team Llc"/>
            <person name="Bleich R.M."/>
            <person name="Grubbs K.J."/>
            <person name="Santa Maria K.C."/>
            <person name="Allen S.E."/>
            <person name="Farag S."/>
            <person name="Shank E.A."/>
            <person name="Bowers A."/>
        </authorList>
    </citation>
    <scope>NUCLEOTIDE SEQUENCE [LARGE SCALE GENOMIC DNA]</scope>
    <source>
        <strain evidence="1 2">AFS044250</strain>
    </source>
</reference>
<organism evidence="1 2">
    <name type="scientific">Bacillus toyonensis</name>
    <dbReference type="NCBI Taxonomy" id="155322"/>
    <lineage>
        <taxon>Bacteria</taxon>
        <taxon>Bacillati</taxon>
        <taxon>Bacillota</taxon>
        <taxon>Bacilli</taxon>
        <taxon>Bacillales</taxon>
        <taxon>Bacillaceae</taxon>
        <taxon>Bacillus</taxon>
        <taxon>Bacillus cereus group</taxon>
    </lineage>
</organism>
<dbReference type="AlphaFoldDB" id="A0A2C4Q0X0"/>
<proteinExistence type="predicted"/>
<name>A0A2C4Q0X0_9BACI</name>